<dbReference type="AlphaFoldDB" id="A0A2K8JM05"/>
<evidence type="ECO:0000256" key="2">
    <source>
        <dbReference type="ARBA" id="ARBA00022670"/>
    </source>
</evidence>
<keyword evidence="6" id="KW-0865">Zymogen</keyword>
<dbReference type="InterPro" id="IPR000668">
    <property type="entry name" value="Peptidase_C1A_C"/>
</dbReference>
<keyword evidence="4" id="KW-0378">Hydrolase</keyword>
<dbReference type="InterPro" id="IPR038765">
    <property type="entry name" value="Papain-like_cys_pep_sf"/>
</dbReference>
<dbReference type="Pfam" id="PF00112">
    <property type="entry name" value="Peptidase_C1"/>
    <property type="match status" value="1"/>
</dbReference>
<keyword evidence="3 8" id="KW-0732">Signal</keyword>
<proteinExistence type="evidence at transcript level"/>
<dbReference type="EMBL" id="KY031105">
    <property type="protein sequence ID" value="ATU82856.1"/>
    <property type="molecule type" value="mRNA"/>
</dbReference>
<evidence type="ECO:0000256" key="3">
    <source>
        <dbReference type="ARBA" id="ARBA00022729"/>
    </source>
</evidence>
<feature type="signal peptide" evidence="8">
    <location>
        <begin position="1"/>
        <end position="16"/>
    </location>
</feature>
<sequence>MKLLILAPLLVCGVLSASVPTDPLSDEFIHYINSLETTWKAGRNFDRNVPRKYLKTINGVHEGANAIQLPKKHVSLDVKLPEEFDARTNWPNCPTISEIRDQGSCGSCWAFGAVEAMSDRICIHSDGKVNVHLSADNLVSCCSSCGFGCSGGFPGAAWSYWERTGIVSGGNYGTKEGCQPYSIAPCEHHTTGPRPQCSGEGDTPSCEKTCEKSYGTAYKKDLHYGKSSYSIESDTEAIQAEIYKNGPVEAAFTVYEDFVNYKEGVYQHVAGGELGGHAIKILGWGVENNTPYWLVANSWNNDWGDKGFFKILRGKNECGIEDQISAGLPKV</sequence>
<dbReference type="Pfam" id="PF08127">
    <property type="entry name" value="Propeptide_C1"/>
    <property type="match status" value="1"/>
</dbReference>
<dbReference type="GO" id="GO:0006508">
    <property type="term" value="P:proteolysis"/>
    <property type="evidence" value="ECO:0007669"/>
    <property type="project" value="UniProtKB-KW"/>
</dbReference>
<evidence type="ECO:0000256" key="7">
    <source>
        <dbReference type="ARBA" id="ARBA00023157"/>
    </source>
</evidence>
<dbReference type="InterPro" id="IPR012599">
    <property type="entry name" value="Propeptide_C1A"/>
</dbReference>
<keyword evidence="2 10" id="KW-0645">Protease</keyword>
<keyword evidence="7" id="KW-1015">Disulfide bond</keyword>
<evidence type="ECO:0000256" key="1">
    <source>
        <dbReference type="ARBA" id="ARBA00008455"/>
    </source>
</evidence>
<dbReference type="PROSITE" id="PS00639">
    <property type="entry name" value="THIOL_PROTEASE_HIS"/>
    <property type="match status" value="1"/>
</dbReference>
<evidence type="ECO:0000256" key="4">
    <source>
        <dbReference type="ARBA" id="ARBA00022801"/>
    </source>
</evidence>
<feature type="chain" id="PRO_5018787752" evidence="8">
    <location>
        <begin position="17"/>
        <end position="331"/>
    </location>
</feature>
<organism evidence="10">
    <name type="scientific">Pristhesancus plagipennis</name>
    <name type="common">Common assassin bug</name>
    <dbReference type="NCBI Taxonomy" id="1955184"/>
    <lineage>
        <taxon>Eukaryota</taxon>
        <taxon>Metazoa</taxon>
        <taxon>Ecdysozoa</taxon>
        <taxon>Arthropoda</taxon>
        <taxon>Hexapoda</taxon>
        <taxon>Insecta</taxon>
        <taxon>Pterygota</taxon>
        <taxon>Neoptera</taxon>
        <taxon>Paraneoptera</taxon>
        <taxon>Hemiptera</taxon>
        <taxon>Heteroptera</taxon>
        <taxon>Panheteroptera</taxon>
        <taxon>Cimicomorpha</taxon>
        <taxon>Reduviidae</taxon>
        <taxon>Harpactorinae</taxon>
        <taxon>Harpactorini</taxon>
        <taxon>Pristhesancus</taxon>
    </lineage>
</organism>
<dbReference type="PRINTS" id="PR00705">
    <property type="entry name" value="PAPAIN"/>
</dbReference>
<dbReference type="GO" id="GO:0004197">
    <property type="term" value="F:cysteine-type endopeptidase activity"/>
    <property type="evidence" value="ECO:0007669"/>
    <property type="project" value="InterPro"/>
</dbReference>
<evidence type="ECO:0000313" key="10">
    <source>
        <dbReference type="EMBL" id="ATU82856.1"/>
    </source>
</evidence>
<dbReference type="InterPro" id="IPR025660">
    <property type="entry name" value="Pept_his_AS"/>
</dbReference>
<dbReference type="InterPro" id="IPR013128">
    <property type="entry name" value="Peptidase_C1A"/>
</dbReference>
<evidence type="ECO:0000256" key="8">
    <source>
        <dbReference type="SAM" id="SignalP"/>
    </source>
</evidence>
<dbReference type="InterPro" id="IPR025661">
    <property type="entry name" value="Pept_asp_AS"/>
</dbReference>
<reference evidence="10" key="1">
    <citation type="submission" date="2016-10" db="EMBL/GenBank/DDBJ databases">
        <title>The assassin bug Pristhesancus plagipennis produces two different types of venom.</title>
        <authorList>
            <person name="Walker A.A."/>
            <person name="Herzig V."/>
            <person name="Jin J."/>
            <person name="Fry B.G."/>
            <person name="King G.F."/>
        </authorList>
    </citation>
    <scope>NUCLEOTIDE SEQUENCE</scope>
    <source>
        <tissue evidence="10">Venom/labial glands</tissue>
    </source>
</reference>
<evidence type="ECO:0000259" key="9">
    <source>
        <dbReference type="SMART" id="SM00645"/>
    </source>
</evidence>
<evidence type="ECO:0000256" key="5">
    <source>
        <dbReference type="ARBA" id="ARBA00022807"/>
    </source>
</evidence>
<dbReference type="PROSITE" id="PS00139">
    <property type="entry name" value="THIOL_PROTEASE_CYS"/>
    <property type="match status" value="1"/>
</dbReference>
<accession>A0A2K8JM05</accession>
<feature type="domain" description="Peptidase C1A papain C-terminal" evidence="9">
    <location>
        <begin position="80"/>
        <end position="328"/>
    </location>
</feature>
<comment type="similarity">
    <text evidence="1">Belongs to the peptidase C1 family.</text>
</comment>
<dbReference type="PANTHER" id="PTHR12411">
    <property type="entry name" value="CYSTEINE PROTEASE FAMILY C1-RELATED"/>
    <property type="match status" value="1"/>
</dbReference>
<evidence type="ECO:0000256" key="6">
    <source>
        <dbReference type="ARBA" id="ARBA00023145"/>
    </source>
</evidence>
<dbReference type="PROSITE" id="PS00640">
    <property type="entry name" value="THIOL_PROTEASE_ASN"/>
    <property type="match status" value="1"/>
</dbReference>
<protein>
    <submittedName>
        <fullName evidence="10">Secreted C13 protease-like protein</fullName>
    </submittedName>
</protein>
<dbReference type="Gene3D" id="3.90.70.10">
    <property type="entry name" value="Cysteine proteinases"/>
    <property type="match status" value="1"/>
</dbReference>
<dbReference type="SUPFAM" id="SSF54001">
    <property type="entry name" value="Cysteine proteinases"/>
    <property type="match status" value="1"/>
</dbReference>
<dbReference type="FunFam" id="3.90.70.10:FF:000031">
    <property type="entry name" value="Cathepsin B"/>
    <property type="match status" value="1"/>
</dbReference>
<dbReference type="CDD" id="cd02620">
    <property type="entry name" value="Peptidase_C1A_CathepsinB"/>
    <property type="match status" value="1"/>
</dbReference>
<name>A0A2K8JM05_PRIPG</name>
<dbReference type="InterPro" id="IPR000169">
    <property type="entry name" value="Pept_cys_AS"/>
</dbReference>
<keyword evidence="5" id="KW-0788">Thiol protease</keyword>
<dbReference type="SMART" id="SM00645">
    <property type="entry name" value="Pept_C1"/>
    <property type="match status" value="1"/>
</dbReference>